<organism evidence="2 3">
    <name type="scientific">Apiospora aurea</name>
    <dbReference type="NCBI Taxonomy" id="335848"/>
    <lineage>
        <taxon>Eukaryota</taxon>
        <taxon>Fungi</taxon>
        <taxon>Dikarya</taxon>
        <taxon>Ascomycota</taxon>
        <taxon>Pezizomycotina</taxon>
        <taxon>Sordariomycetes</taxon>
        <taxon>Xylariomycetidae</taxon>
        <taxon>Amphisphaeriales</taxon>
        <taxon>Apiosporaceae</taxon>
        <taxon>Apiospora</taxon>
    </lineage>
</organism>
<comment type="caution">
    <text evidence="2">The sequence shown here is derived from an EMBL/GenBank/DDBJ whole genome shotgun (WGS) entry which is preliminary data.</text>
</comment>
<sequence length="715" mass="78075">MEFQEPLLDCNFAEVLVGDLDNSSAIFQSKNLTAGAPVPGLLDDGSHRRFSLQDKSMRPAEYQSLARLKSLQTMDQPTYSPFVITGGHHPRNSVDTTHSISTTSSGGMEPPSIATREVSVATAPTSGRPSPDKLSDYSWMDFGANGLDLEEFGAEDRRRSMSAIQLALPPAQTGDDGDFRSMSMGCKVQKKPALPYSSFNPQIQISQSQTTPAVPCRQSSTTFGSPRSPPTPHGVRSPPVPHGVIPQRRSSLNHNNAAKPLNLRISPPSPSRSARYSMTGFLPAAVPSADSPPSPTSTTSPISDYDQPCEKEDSPRSFDDRREVEVTLPPRKEEVSTPMIAAHLVNVEEWLNSSIDMGFPQQPQTDTDYAASRFPVPTEVLDTLRVSVACFPETMLLCSSLSIETIRSHSRKFKYGKLCFASESQTSLALTDDSSPRVNNSKWKWFSPSKKQQQDQSPKSPKKQQQQQQPPQSSRSMLEPITPTSPFKALGAADWQAIKRIFPTGSDHLCDALYAHILAYNYITSICPRSTSAASVQRPSSKSSVSSYGSSLLGPELASVRTRNSDSTKIPRKAASLLGMETDPSATTIPEPNSSSNNYSYASSSRTKTMRSQSSVIRKRPSEGSNNFYGKNFTTAANRNADEHDASLRELRLGLAKCIARLIATIRLTASDAPTTMGMGLGRSPSSRSMNEEIQHIDPFLIRSLCEIVRTSEEK</sequence>
<feature type="compositionally biased region" description="Polar residues" evidence="1">
    <location>
        <begin position="205"/>
        <end position="225"/>
    </location>
</feature>
<feature type="compositionally biased region" description="Basic and acidic residues" evidence="1">
    <location>
        <begin position="308"/>
        <end position="322"/>
    </location>
</feature>
<feature type="region of interest" description="Disordered" evidence="1">
    <location>
        <begin position="430"/>
        <end position="483"/>
    </location>
</feature>
<reference evidence="2 3" key="1">
    <citation type="submission" date="2023-01" db="EMBL/GenBank/DDBJ databases">
        <title>Analysis of 21 Apiospora genomes using comparative genomics revels a genus with tremendous synthesis potential of carbohydrate active enzymes and secondary metabolites.</title>
        <authorList>
            <person name="Sorensen T."/>
        </authorList>
    </citation>
    <scope>NUCLEOTIDE SEQUENCE [LARGE SCALE GENOMIC DNA]</scope>
    <source>
        <strain evidence="2 3">CBS 24483</strain>
    </source>
</reference>
<gene>
    <name evidence="2" type="ORF">PG986_010991</name>
</gene>
<dbReference type="EMBL" id="JAQQWE010000007">
    <property type="protein sequence ID" value="KAK7946670.1"/>
    <property type="molecule type" value="Genomic_DNA"/>
</dbReference>
<evidence type="ECO:0000313" key="2">
    <source>
        <dbReference type="EMBL" id="KAK7946670.1"/>
    </source>
</evidence>
<accession>A0ABR1Q3W4</accession>
<dbReference type="GeneID" id="92080275"/>
<feature type="compositionally biased region" description="Polar residues" evidence="1">
    <location>
        <begin position="606"/>
        <end position="616"/>
    </location>
</feature>
<dbReference type="Proteomes" id="UP001391051">
    <property type="component" value="Unassembled WGS sequence"/>
</dbReference>
<feature type="compositionally biased region" description="Low complexity" evidence="1">
    <location>
        <begin position="447"/>
        <end position="474"/>
    </location>
</feature>
<evidence type="ECO:0000256" key="1">
    <source>
        <dbReference type="SAM" id="MobiDB-lite"/>
    </source>
</evidence>
<feature type="compositionally biased region" description="Low complexity" evidence="1">
    <location>
        <begin position="593"/>
        <end position="605"/>
    </location>
</feature>
<feature type="compositionally biased region" description="Polar residues" evidence="1">
    <location>
        <begin position="430"/>
        <end position="442"/>
    </location>
</feature>
<feature type="region of interest" description="Disordered" evidence="1">
    <location>
        <begin position="532"/>
        <end position="553"/>
    </location>
</feature>
<feature type="compositionally biased region" description="Low complexity" evidence="1">
    <location>
        <begin position="532"/>
        <end position="551"/>
    </location>
</feature>
<keyword evidence="3" id="KW-1185">Reference proteome</keyword>
<proteinExistence type="predicted"/>
<feature type="compositionally biased region" description="Low complexity" evidence="1">
    <location>
        <begin position="271"/>
        <end position="289"/>
    </location>
</feature>
<protein>
    <submittedName>
        <fullName evidence="2">Uncharacterized protein</fullName>
    </submittedName>
</protein>
<feature type="region of interest" description="Disordered" evidence="1">
    <location>
        <begin position="87"/>
        <end position="112"/>
    </location>
</feature>
<feature type="region of interest" description="Disordered" evidence="1">
    <location>
        <begin position="205"/>
        <end position="322"/>
    </location>
</feature>
<feature type="compositionally biased region" description="Low complexity" evidence="1">
    <location>
        <begin position="96"/>
        <end position="105"/>
    </location>
</feature>
<name>A0ABR1Q3W4_9PEZI</name>
<dbReference type="RefSeq" id="XP_066696704.1">
    <property type="nucleotide sequence ID" value="XM_066847213.1"/>
</dbReference>
<feature type="region of interest" description="Disordered" evidence="1">
    <location>
        <begin position="580"/>
        <end position="629"/>
    </location>
</feature>
<evidence type="ECO:0000313" key="3">
    <source>
        <dbReference type="Proteomes" id="UP001391051"/>
    </source>
</evidence>